<sequence length="451" mass="49633">MLKLFVPLVVLLAIVLGPRMADGQQNLMQLSYPDGYQPRLSTTSTTTTLAPELDVTTKKPSFFGRIGNFFSGGSKSTTEAPVSSTSTTTHKTSTTQSTTAASPRSTSTTTTTTVRTTQKKEEFPALPSRGSVPSQPTQSTPPSAWKNPPSTVPSVQFLPRQTPQPPVPIFTTKVTSTTPVAEGSIESEVLALSETLFTKDANNAARYVTPNYVSKTVSYSTQDDAPNPFLEITNEASVNAIPTVEKMKLLFNNYEIDTSINEHATAIEKREENDFLDAVLGTGPMRATMLFLQRKEKVTADPATHKELLKTTWFSMYSRGQGRIGSSGFEHVFLAELKNNSVIGLHNWVYMHEVEKSGHLDFKGYIRKQDLGTSGSIAKIRFSYDNINKPVNSLFVGTSPELEMALYTLCFSIFPDTDCVLSGHGQRFKIKTFTFRYRGKNVIGSAYPEII</sequence>
<dbReference type="PANTHER" id="PTHR12439">
    <property type="entry name" value="PLACENTAL PROTEIN 11-RELATED"/>
    <property type="match status" value="1"/>
</dbReference>
<keyword evidence="5 11" id="KW-0479">Metal-binding</keyword>
<evidence type="ECO:0000313" key="14">
    <source>
        <dbReference type="EMBL" id="NBJ61254.1"/>
    </source>
</evidence>
<dbReference type="PANTHER" id="PTHR12439:SF42">
    <property type="entry name" value="ENDORIBONUCLEASE-RELATED"/>
    <property type="match status" value="1"/>
</dbReference>
<dbReference type="CDD" id="cd21159">
    <property type="entry name" value="XendoU"/>
    <property type="match status" value="1"/>
</dbReference>
<keyword evidence="10" id="KW-0456">Lyase</keyword>
<feature type="region of interest" description="Disordered" evidence="12">
    <location>
        <begin position="73"/>
        <end position="153"/>
    </location>
</feature>
<evidence type="ECO:0000256" key="8">
    <source>
        <dbReference type="ARBA" id="ARBA00022884"/>
    </source>
</evidence>
<accession>A0A6B2ECX1</accession>
<evidence type="ECO:0000256" key="4">
    <source>
        <dbReference type="ARBA" id="ARBA00022722"/>
    </source>
</evidence>
<feature type="signal peptide" evidence="11">
    <location>
        <begin position="1"/>
        <end position="23"/>
    </location>
</feature>
<dbReference type="InterPro" id="IPR039787">
    <property type="entry name" value="ENDOU"/>
</dbReference>
<dbReference type="SUPFAM" id="SSF142877">
    <property type="entry name" value="EndoU-like"/>
    <property type="match status" value="1"/>
</dbReference>
<evidence type="ECO:0000256" key="5">
    <source>
        <dbReference type="ARBA" id="ARBA00022723"/>
    </source>
</evidence>
<feature type="compositionally biased region" description="Low complexity" evidence="12">
    <location>
        <begin position="131"/>
        <end position="143"/>
    </location>
</feature>
<evidence type="ECO:0000256" key="2">
    <source>
        <dbReference type="ARBA" id="ARBA00010168"/>
    </source>
</evidence>
<evidence type="ECO:0000256" key="9">
    <source>
        <dbReference type="ARBA" id="ARBA00023211"/>
    </source>
</evidence>
<dbReference type="GO" id="GO:0016829">
    <property type="term" value="F:lyase activity"/>
    <property type="evidence" value="ECO:0007669"/>
    <property type="project" value="UniProtKB-KW"/>
</dbReference>
<evidence type="ECO:0000256" key="12">
    <source>
        <dbReference type="SAM" id="MobiDB-lite"/>
    </source>
</evidence>
<keyword evidence="4 11" id="KW-0540">Nuclease</keyword>
<keyword evidence="6 11" id="KW-0255">Endonuclease</keyword>
<comment type="cofactor">
    <cofactor evidence="1 11">
        <name>Mn(2+)</name>
        <dbReference type="ChEBI" id="CHEBI:29035"/>
    </cofactor>
</comment>
<evidence type="ECO:0000256" key="10">
    <source>
        <dbReference type="ARBA" id="ARBA00023239"/>
    </source>
</evidence>
<comment type="subunit">
    <text evidence="3 11">Monomer.</text>
</comment>
<dbReference type="PROSITE" id="PS51959">
    <property type="entry name" value="ENDOU"/>
    <property type="match status" value="1"/>
</dbReference>
<dbReference type="InterPro" id="IPR037227">
    <property type="entry name" value="EndoU-like"/>
</dbReference>
<keyword evidence="7 11" id="KW-0378">Hydrolase</keyword>
<evidence type="ECO:0000256" key="6">
    <source>
        <dbReference type="ARBA" id="ARBA00022759"/>
    </source>
</evidence>
<protein>
    <submittedName>
        <fullName evidence="14">Putative polyu-specific endoribonuclease</fullName>
    </submittedName>
</protein>
<dbReference type="GO" id="GO:0046872">
    <property type="term" value="F:metal ion binding"/>
    <property type="evidence" value="ECO:0007669"/>
    <property type="project" value="UniProtKB-UniRule"/>
</dbReference>
<organism evidence="14">
    <name type="scientific">Phlebotomus kandelakii</name>
    <dbReference type="NCBI Taxonomy" id="1109342"/>
    <lineage>
        <taxon>Eukaryota</taxon>
        <taxon>Metazoa</taxon>
        <taxon>Ecdysozoa</taxon>
        <taxon>Arthropoda</taxon>
        <taxon>Hexapoda</taxon>
        <taxon>Insecta</taxon>
        <taxon>Pterygota</taxon>
        <taxon>Neoptera</taxon>
        <taxon>Endopterygota</taxon>
        <taxon>Diptera</taxon>
        <taxon>Nematocera</taxon>
        <taxon>Psychodoidea</taxon>
        <taxon>Psychodidae</taxon>
        <taxon>Phlebotomus</taxon>
        <taxon>Larroussius</taxon>
    </lineage>
</organism>
<evidence type="ECO:0000256" key="3">
    <source>
        <dbReference type="ARBA" id="ARBA00011245"/>
    </source>
</evidence>
<evidence type="ECO:0000259" key="13">
    <source>
        <dbReference type="PROSITE" id="PS51959"/>
    </source>
</evidence>
<keyword evidence="11" id="KW-0732">Signal</keyword>
<dbReference type="InterPro" id="IPR018998">
    <property type="entry name" value="EndoU_C"/>
</dbReference>
<proteinExistence type="inferred from homology"/>
<name>A0A6B2ECX1_9DIPT</name>
<dbReference type="GO" id="GO:0016787">
    <property type="term" value="F:hydrolase activity"/>
    <property type="evidence" value="ECO:0007669"/>
    <property type="project" value="UniProtKB-KW"/>
</dbReference>
<evidence type="ECO:0000256" key="1">
    <source>
        <dbReference type="ARBA" id="ARBA00001936"/>
    </source>
</evidence>
<reference evidence="14" key="1">
    <citation type="submission" date="2019-10" db="EMBL/GenBank/DDBJ databases">
        <title>Short sand fly seasons in Tbilisi, Georgia, hinder development of host immunity to saliva of the visceral leishmaniasis vector Phlebotomus kandelakii.</title>
        <authorList>
            <person name="Oliveira F."/>
            <person name="Giorgobiani E."/>
            <person name="Guimaraes-Costa A.B."/>
            <person name="Abdeladhim M."/>
            <person name="Oristian J."/>
            <person name="Tskhvaradze L."/>
            <person name="Tsertsvadze N."/>
            <person name="Zakalashvili M."/>
            <person name="Valenzuela J.G."/>
            <person name="Kamhawi S."/>
        </authorList>
    </citation>
    <scope>NUCLEOTIDE SEQUENCE</scope>
    <source>
        <strain evidence="14">Wild-capture in Tbilisi</strain>
        <tissue evidence="14">Salivary glands</tissue>
    </source>
</reference>
<dbReference type="GO" id="GO:0003723">
    <property type="term" value="F:RNA binding"/>
    <property type="evidence" value="ECO:0007669"/>
    <property type="project" value="UniProtKB-UniRule"/>
</dbReference>
<feature type="chain" id="PRO_5026379277" evidence="11">
    <location>
        <begin position="24"/>
        <end position="451"/>
    </location>
</feature>
<evidence type="ECO:0000256" key="11">
    <source>
        <dbReference type="RuleBase" id="RU367085"/>
    </source>
</evidence>
<comment type="similarity">
    <text evidence="2 11">Belongs to the ENDOU family.</text>
</comment>
<dbReference type="AlphaFoldDB" id="A0A6B2ECX1"/>
<keyword evidence="8 11" id="KW-0694">RNA-binding</keyword>
<keyword evidence="9 11" id="KW-0464">Manganese</keyword>
<dbReference type="GO" id="GO:0004521">
    <property type="term" value="F:RNA endonuclease activity"/>
    <property type="evidence" value="ECO:0007669"/>
    <property type="project" value="UniProtKB-UniRule"/>
</dbReference>
<feature type="domain" description="EndoU" evidence="13">
    <location>
        <begin position="185"/>
        <end position="451"/>
    </location>
</feature>
<evidence type="ECO:0000256" key="7">
    <source>
        <dbReference type="ARBA" id="ARBA00022801"/>
    </source>
</evidence>
<dbReference type="EMBL" id="GIFK01003551">
    <property type="protein sequence ID" value="NBJ61254.1"/>
    <property type="molecule type" value="Transcribed_RNA"/>
</dbReference>
<dbReference type="Pfam" id="PF09412">
    <property type="entry name" value="XendoU"/>
    <property type="match status" value="1"/>
</dbReference>
<feature type="compositionally biased region" description="Low complexity" evidence="12">
    <location>
        <begin position="81"/>
        <end position="116"/>
    </location>
</feature>